<dbReference type="AlphaFoldDB" id="A0A6G1G1I8"/>
<dbReference type="RefSeq" id="XP_033533427.1">
    <property type="nucleotide sequence ID" value="XM_033682964.1"/>
</dbReference>
<dbReference type="Proteomes" id="UP000504638">
    <property type="component" value="Unplaced"/>
</dbReference>
<name>A0A6G1G1I8_9PEZI</name>
<protein>
    <recommendedName>
        <fullName evidence="4">Zinc-ribbon domain-containing protein</fullName>
    </recommendedName>
</protein>
<evidence type="ECO:0000313" key="3">
    <source>
        <dbReference type="RefSeq" id="XP_033533427.1"/>
    </source>
</evidence>
<dbReference type="GeneID" id="54423534"/>
<evidence type="ECO:0000313" key="1">
    <source>
        <dbReference type="EMBL" id="KAF1811796.1"/>
    </source>
</evidence>
<keyword evidence="2" id="KW-1185">Reference proteome</keyword>
<accession>A0A6G1G1I8</accession>
<reference evidence="3" key="2">
    <citation type="submission" date="2020-04" db="EMBL/GenBank/DDBJ databases">
        <authorList>
            <consortium name="NCBI Genome Project"/>
        </authorList>
    </citation>
    <scope>NUCLEOTIDE SEQUENCE</scope>
    <source>
        <strain evidence="3">CBS 781.70</strain>
    </source>
</reference>
<reference evidence="3" key="3">
    <citation type="submission" date="2025-04" db="UniProtKB">
        <authorList>
            <consortium name="RefSeq"/>
        </authorList>
    </citation>
    <scope>IDENTIFICATION</scope>
    <source>
        <strain evidence="3">CBS 781.70</strain>
    </source>
</reference>
<reference evidence="1 3" key="1">
    <citation type="submission" date="2020-01" db="EMBL/GenBank/DDBJ databases">
        <authorList>
            <consortium name="DOE Joint Genome Institute"/>
            <person name="Haridas S."/>
            <person name="Albert R."/>
            <person name="Binder M."/>
            <person name="Bloem J."/>
            <person name="Labutti K."/>
            <person name="Salamov A."/>
            <person name="Andreopoulos B."/>
            <person name="Baker S.E."/>
            <person name="Barry K."/>
            <person name="Bills G."/>
            <person name="Bluhm B.H."/>
            <person name="Cannon C."/>
            <person name="Castanera R."/>
            <person name="Culley D.E."/>
            <person name="Daum C."/>
            <person name="Ezra D."/>
            <person name="Gonzalez J.B."/>
            <person name="Henrissat B."/>
            <person name="Kuo A."/>
            <person name="Liang C."/>
            <person name="Lipzen A."/>
            <person name="Lutzoni F."/>
            <person name="Magnuson J."/>
            <person name="Mondo S."/>
            <person name="Nolan M."/>
            <person name="Ohm R."/>
            <person name="Pangilinan J."/>
            <person name="Park H.-J."/>
            <person name="Ramirez L."/>
            <person name="Alfaro M."/>
            <person name="Sun H."/>
            <person name="Tritt A."/>
            <person name="Yoshinaga Y."/>
            <person name="Zwiers L.-H."/>
            <person name="Turgeon B.G."/>
            <person name="Goodwin S.B."/>
            <person name="Spatafora J.W."/>
            <person name="Crous P.W."/>
            <person name="Grigoriev I.V."/>
        </authorList>
    </citation>
    <scope>NUCLEOTIDE SEQUENCE</scope>
    <source>
        <strain evidence="1 3">CBS 781.70</strain>
    </source>
</reference>
<evidence type="ECO:0000313" key="2">
    <source>
        <dbReference type="Proteomes" id="UP000504638"/>
    </source>
</evidence>
<gene>
    <name evidence="1 3" type="ORF">P152DRAFT_51668</name>
</gene>
<sequence>MIPVCSRGAWRHPTPPFPVVAKSVGREASYGIQIRPLISLDLTPSDLILFTNLPSFQPRPCYFTVHPNQSGNQSRYPYLKISSPKSTMAHESHCPKCGAQFEGESKSCNACGSVSDPTPWDQLETDLP</sequence>
<proteinExistence type="predicted"/>
<dbReference type="EMBL" id="ML975160">
    <property type="protein sequence ID" value="KAF1811796.1"/>
    <property type="molecule type" value="Genomic_DNA"/>
</dbReference>
<evidence type="ECO:0008006" key="4">
    <source>
        <dbReference type="Google" id="ProtNLM"/>
    </source>
</evidence>
<dbReference type="OrthoDB" id="4775213at2759"/>
<organism evidence="1">
    <name type="scientific">Eremomyces bilateralis CBS 781.70</name>
    <dbReference type="NCBI Taxonomy" id="1392243"/>
    <lineage>
        <taxon>Eukaryota</taxon>
        <taxon>Fungi</taxon>
        <taxon>Dikarya</taxon>
        <taxon>Ascomycota</taxon>
        <taxon>Pezizomycotina</taxon>
        <taxon>Dothideomycetes</taxon>
        <taxon>Dothideomycetes incertae sedis</taxon>
        <taxon>Eremomycetales</taxon>
        <taxon>Eremomycetaceae</taxon>
        <taxon>Eremomyces</taxon>
    </lineage>
</organism>